<dbReference type="VEuPathDB" id="TriTrypDB:LMJFC_340036100"/>
<dbReference type="GeneID" id="5655041"/>
<accession>Q4Q2S6</accession>
<name>Q4Q2S6_LEIMA</name>
<feature type="compositionally biased region" description="Basic residues" evidence="1">
    <location>
        <begin position="205"/>
        <end position="216"/>
    </location>
</feature>
<dbReference type="VEuPathDB" id="TriTrypDB:LMJLV39_340032300"/>
<dbReference type="VEuPathDB" id="TriTrypDB:LMJSD75_340032400"/>
<proteinExistence type="predicted"/>
<feature type="region of interest" description="Disordered" evidence="1">
    <location>
        <begin position="205"/>
        <end position="225"/>
    </location>
</feature>
<dbReference type="AlphaFoldDB" id="Q4Q2S6"/>
<evidence type="ECO:0000313" key="2">
    <source>
        <dbReference type="EMBL" id="CAJ07989.1"/>
    </source>
</evidence>
<dbReference type="EMBL" id="FR796430">
    <property type="protein sequence ID" value="CAJ07989.1"/>
    <property type="molecule type" value="Genomic_DNA"/>
</dbReference>
<feature type="compositionally biased region" description="Basic and acidic residues" evidence="1">
    <location>
        <begin position="427"/>
        <end position="436"/>
    </location>
</feature>
<evidence type="ECO:0000313" key="3">
    <source>
        <dbReference type="Proteomes" id="UP000000542"/>
    </source>
</evidence>
<feature type="compositionally biased region" description="Polar residues" evidence="1">
    <location>
        <begin position="415"/>
        <end position="425"/>
    </location>
</feature>
<dbReference type="eggNOG" id="ENOG502SIR8">
    <property type="taxonomic scope" value="Eukaryota"/>
</dbReference>
<dbReference type="RefSeq" id="XP_001686372.1">
    <property type="nucleotide sequence ID" value="XM_001686320.1"/>
</dbReference>
<keyword evidence="3" id="KW-1185">Reference proteome</keyword>
<sequence length="571" mass="62185">MTSAREAHHSAPNILAFHQSHHDLIKGTFAPDLHGNLPRHLHSEILQTNPAPFRLPATGAPRSSPYRTPQWTELSECIREVSPLPFPDDDVRRVAGSRAEPHSRSPSTTTSLPGYAVLRRLADLSQASDVDPAAVAAALREAERMLEVPTDAGANREYARRSGALIAESTTDEDRLPLSRVRATSSVASSASAGLRENVQSRCPRHNHEHRRHQRHHCDGGRALSPADVTAASGLGAASRFHSSSSWGWPAPAPVLSGSPAPPRPAPTATTLPANNHAGPHASSITAGVLDPTLRWYDVYYTWMLYYQQLYAAQVLQERQRQRAKRGERGKRESHRSLQGRRAVSRAASSGPEASMGNQEDDTHCAHALRQPRAVARVERGGVPEGGVRSMSKASVSMSAQPTRHHCPVSPPKPSTRSCAWQTPRVSGEKNTKGDDRAARLRAELRRLEEEYAVLSSSLADVEDDGAQPPTCADGRIRHFAAASAAGATIARPQPAWSPAPAEPRAQRGKWLGSRDHAGPTSHRGSAAPAETWQALSERQRNGTFHSMARVCTSRGRSQQSFSRQRPQWRH</sequence>
<dbReference type="VEuPathDB" id="TriTrypDB:LmjF.34.2690"/>
<feature type="region of interest" description="Disordered" evidence="1">
    <location>
        <begin position="322"/>
        <end position="436"/>
    </location>
</feature>
<feature type="compositionally biased region" description="Basic and acidic residues" evidence="1">
    <location>
        <begin position="89"/>
        <end position="103"/>
    </location>
</feature>
<dbReference type="Proteomes" id="UP000000542">
    <property type="component" value="Chromosome 34"/>
</dbReference>
<feature type="region of interest" description="Disordered" evidence="1">
    <location>
        <begin position="88"/>
        <end position="111"/>
    </location>
</feature>
<organism evidence="2 3">
    <name type="scientific">Leishmania major</name>
    <dbReference type="NCBI Taxonomy" id="5664"/>
    <lineage>
        <taxon>Eukaryota</taxon>
        <taxon>Discoba</taxon>
        <taxon>Euglenozoa</taxon>
        <taxon>Kinetoplastea</taxon>
        <taxon>Metakinetoplastina</taxon>
        <taxon>Trypanosomatida</taxon>
        <taxon>Trypanosomatidae</taxon>
        <taxon>Leishmaniinae</taxon>
        <taxon>Leishmania</taxon>
    </lineage>
</organism>
<feature type="region of interest" description="Disordered" evidence="1">
    <location>
        <begin position="254"/>
        <end position="285"/>
    </location>
</feature>
<protein>
    <submittedName>
        <fullName evidence="2">Uncharacterized protein</fullName>
    </submittedName>
</protein>
<dbReference type="HOGENOM" id="CLU_477757_0_0_1"/>
<feature type="compositionally biased region" description="Basic and acidic residues" evidence="1">
    <location>
        <begin position="322"/>
        <end position="331"/>
    </location>
</feature>
<reference evidence="2 3" key="1">
    <citation type="journal article" date="2005" name="Science">
        <title>The genome of the kinetoplastid parasite, Leishmania major.</title>
        <authorList>
            <person name="Ivens A.C."/>
            <person name="Peacock C.S."/>
            <person name="Worthey E.A."/>
            <person name="Murphy L."/>
            <person name="Aggarwal G."/>
            <person name="Berriman M."/>
            <person name="Sisk E."/>
            <person name="Rajandream M.A."/>
            <person name="Adlem E."/>
            <person name="Aert R."/>
            <person name="Anupama A."/>
            <person name="Apostolou Z."/>
            <person name="Attipoe P."/>
            <person name="Bason N."/>
            <person name="Bauser C."/>
            <person name="Beck A."/>
            <person name="Beverley S.M."/>
            <person name="Bianchettin G."/>
            <person name="Borzym K."/>
            <person name="Bothe G."/>
            <person name="Bruschi C.V."/>
            <person name="Collins M."/>
            <person name="Cadag E."/>
            <person name="Ciarloni L."/>
            <person name="Clayton C."/>
            <person name="Coulson R.M."/>
            <person name="Cronin A."/>
            <person name="Cruz A.K."/>
            <person name="Davies R.M."/>
            <person name="De Gaudenzi J."/>
            <person name="Dobson D.E."/>
            <person name="Duesterhoeft A."/>
            <person name="Fazelina G."/>
            <person name="Fosker N."/>
            <person name="Frasch A.C."/>
            <person name="Fraser A."/>
            <person name="Fuchs M."/>
            <person name="Gabel C."/>
            <person name="Goble A."/>
            <person name="Goffeau A."/>
            <person name="Harris D."/>
            <person name="Hertz-Fowler C."/>
            <person name="Hilbert H."/>
            <person name="Horn D."/>
            <person name="Huang Y."/>
            <person name="Klages S."/>
            <person name="Knights A."/>
            <person name="Kube M."/>
            <person name="Larke N."/>
            <person name="Litvin L."/>
            <person name="Lord A."/>
            <person name="Louie T."/>
            <person name="Marra M."/>
            <person name="Masuy D."/>
            <person name="Matthews K."/>
            <person name="Michaeli S."/>
            <person name="Mottram J.C."/>
            <person name="Muller-Auer S."/>
            <person name="Munden H."/>
            <person name="Nelson S."/>
            <person name="Norbertczak H."/>
            <person name="Oliver K."/>
            <person name="O'neil S."/>
            <person name="Pentony M."/>
            <person name="Pohl T.M."/>
            <person name="Price C."/>
            <person name="Purnelle B."/>
            <person name="Quail M.A."/>
            <person name="Rabbinowitsch E."/>
            <person name="Reinhardt R."/>
            <person name="Rieger M."/>
            <person name="Rinta J."/>
            <person name="Robben J."/>
            <person name="Robertson L."/>
            <person name="Ruiz J.C."/>
            <person name="Rutter S."/>
            <person name="Saunders D."/>
            <person name="Schafer M."/>
            <person name="Schein J."/>
            <person name="Schwartz D.C."/>
            <person name="Seeger K."/>
            <person name="Seyler A."/>
            <person name="Sharp S."/>
            <person name="Shin H."/>
            <person name="Sivam D."/>
            <person name="Squares R."/>
            <person name="Squares S."/>
            <person name="Tosato V."/>
            <person name="Vogt C."/>
            <person name="Volckaert G."/>
            <person name="Wambutt R."/>
            <person name="Warren T."/>
            <person name="Wedler H."/>
            <person name="Woodward J."/>
            <person name="Zhou S."/>
            <person name="Zimmermann W."/>
            <person name="Smith D.F."/>
            <person name="Blackwell J.M."/>
            <person name="Stuart K.D."/>
            <person name="Barrell B."/>
            <person name="Myler P.J."/>
        </authorList>
    </citation>
    <scope>NUCLEOTIDE SEQUENCE [LARGE SCALE GENOMIC DNA]</scope>
    <source>
        <strain evidence="3">MHOM/IL/81/Friedlin</strain>
    </source>
</reference>
<feature type="compositionally biased region" description="Low complexity" evidence="1">
    <location>
        <begin position="554"/>
        <end position="571"/>
    </location>
</feature>
<feature type="compositionally biased region" description="Polar residues" evidence="1">
    <location>
        <begin position="392"/>
        <end position="402"/>
    </location>
</feature>
<reference evidence="2 3" key="2">
    <citation type="journal article" date="2011" name="Genome Res.">
        <title>Chromosome and gene copy number variation allow major structural change between species and strains of Leishmania.</title>
        <authorList>
            <person name="Rogers M.B."/>
            <person name="Hilley J.D."/>
            <person name="Dickens N.J."/>
            <person name="Wilkes J."/>
            <person name="Bates P.A."/>
            <person name="Depledge D.P."/>
            <person name="Harris D."/>
            <person name="Her Y."/>
            <person name="Herzyk P."/>
            <person name="Imamura H."/>
            <person name="Otto T.D."/>
            <person name="Sanders M."/>
            <person name="Seeger K."/>
            <person name="Dujardin J.C."/>
            <person name="Berriman M."/>
            <person name="Smith D.F."/>
            <person name="Hertz-Fowler C."/>
            <person name="Mottram J.C."/>
        </authorList>
    </citation>
    <scope>NUCLEOTIDE SEQUENCE [LARGE SCALE GENOMIC DNA]</scope>
    <source>
        <strain evidence="3">MHOM/IL/81/Friedlin</strain>
    </source>
</reference>
<dbReference type="InParanoid" id="Q4Q2S6"/>
<dbReference type="OMA" id="CIREVSP"/>
<evidence type="ECO:0000256" key="1">
    <source>
        <dbReference type="SAM" id="MobiDB-lite"/>
    </source>
</evidence>
<feature type="region of interest" description="Disordered" evidence="1">
    <location>
        <begin position="490"/>
        <end position="571"/>
    </location>
</feature>
<gene>
    <name evidence="2" type="ORF">LMJF_34_2690</name>
</gene>
<dbReference type="KEGG" id="lma:LMJF_34_2690"/>
<feature type="compositionally biased region" description="Polar residues" evidence="1">
    <location>
        <begin position="534"/>
        <end position="545"/>
    </location>
</feature>